<keyword evidence="1" id="KW-0805">Transcription regulation</keyword>
<dbReference type="PROSITE" id="PS00041">
    <property type="entry name" value="HTH_ARAC_FAMILY_1"/>
    <property type="match status" value="1"/>
</dbReference>
<dbReference type="PANTHER" id="PTHR46796:SF12">
    <property type="entry name" value="HTH-TYPE DNA-BINDING TRANSCRIPTIONAL ACTIVATOR EUTR"/>
    <property type="match status" value="1"/>
</dbReference>
<name>A0A7W5ZY84_9SPHN</name>
<proteinExistence type="predicted"/>
<dbReference type="RefSeq" id="WP_183613808.1">
    <property type="nucleotide sequence ID" value="NZ_JACICY010000006.1"/>
</dbReference>
<dbReference type="SMART" id="SM00342">
    <property type="entry name" value="HTH_ARAC"/>
    <property type="match status" value="1"/>
</dbReference>
<dbReference type="InterPro" id="IPR050204">
    <property type="entry name" value="AraC_XylS_family_regulators"/>
</dbReference>
<dbReference type="GO" id="GO:0043565">
    <property type="term" value="F:sequence-specific DNA binding"/>
    <property type="evidence" value="ECO:0007669"/>
    <property type="project" value="InterPro"/>
</dbReference>
<evidence type="ECO:0000259" key="4">
    <source>
        <dbReference type="PROSITE" id="PS01124"/>
    </source>
</evidence>
<dbReference type="Pfam" id="PF12833">
    <property type="entry name" value="HTH_18"/>
    <property type="match status" value="1"/>
</dbReference>
<dbReference type="InterPro" id="IPR018060">
    <property type="entry name" value="HTH_AraC"/>
</dbReference>
<dbReference type="SUPFAM" id="SSF46689">
    <property type="entry name" value="Homeodomain-like"/>
    <property type="match status" value="1"/>
</dbReference>
<dbReference type="InterPro" id="IPR009057">
    <property type="entry name" value="Homeodomain-like_sf"/>
</dbReference>
<feature type="domain" description="HTH araC/xylS-type" evidence="4">
    <location>
        <begin position="226"/>
        <end position="326"/>
    </location>
</feature>
<dbReference type="InterPro" id="IPR018062">
    <property type="entry name" value="HTH_AraC-typ_CS"/>
</dbReference>
<evidence type="ECO:0000256" key="2">
    <source>
        <dbReference type="ARBA" id="ARBA00023125"/>
    </source>
</evidence>
<dbReference type="PROSITE" id="PS01124">
    <property type="entry name" value="HTH_ARAC_FAMILY_2"/>
    <property type="match status" value="1"/>
</dbReference>
<keyword evidence="3" id="KW-0804">Transcription</keyword>
<dbReference type="Gene3D" id="1.10.10.60">
    <property type="entry name" value="Homeodomain-like"/>
    <property type="match status" value="1"/>
</dbReference>
<dbReference type="AlphaFoldDB" id="A0A7W5ZY84"/>
<evidence type="ECO:0000313" key="6">
    <source>
        <dbReference type="Proteomes" id="UP000562395"/>
    </source>
</evidence>
<dbReference type="InterPro" id="IPR035418">
    <property type="entry name" value="AraC-bd_2"/>
</dbReference>
<evidence type="ECO:0000256" key="3">
    <source>
        <dbReference type="ARBA" id="ARBA00023163"/>
    </source>
</evidence>
<protein>
    <submittedName>
        <fullName evidence="5">AraC-like DNA-binding protein</fullName>
    </submittedName>
</protein>
<keyword evidence="6" id="KW-1185">Reference proteome</keyword>
<organism evidence="5 6">
    <name type="scientific">Novosphingobium hassiacum</name>
    <dbReference type="NCBI Taxonomy" id="173676"/>
    <lineage>
        <taxon>Bacteria</taxon>
        <taxon>Pseudomonadati</taxon>
        <taxon>Pseudomonadota</taxon>
        <taxon>Alphaproteobacteria</taxon>
        <taxon>Sphingomonadales</taxon>
        <taxon>Sphingomonadaceae</taxon>
        <taxon>Novosphingobium</taxon>
    </lineage>
</organism>
<dbReference type="Pfam" id="PF14525">
    <property type="entry name" value="AraC_binding_2"/>
    <property type="match status" value="1"/>
</dbReference>
<dbReference type="EMBL" id="JACICY010000006">
    <property type="protein sequence ID" value="MBB3861298.1"/>
    <property type="molecule type" value="Genomic_DNA"/>
</dbReference>
<evidence type="ECO:0000313" key="5">
    <source>
        <dbReference type="EMBL" id="MBB3861298.1"/>
    </source>
</evidence>
<keyword evidence="2 5" id="KW-0238">DNA-binding</keyword>
<comment type="caution">
    <text evidence="5">The sequence shown here is derived from an EMBL/GenBank/DDBJ whole genome shotgun (WGS) entry which is preliminary data.</text>
</comment>
<reference evidence="5 6" key="1">
    <citation type="submission" date="2020-08" db="EMBL/GenBank/DDBJ databases">
        <title>Genomic Encyclopedia of Type Strains, Phase IV (KMG-IV): sequencing the most valuable type-strain genomes for metagenomic binning, comparative biology and taxonomic classification.</title>
        <authorList>
            <person name="Goeker M."/>
        </authorList>
    </citation>
    <scope>NUCLEOTIDE SEQUENCE [LARGE SCALE GENOMIC DNA]</scope>
    <source>
        <strain evidence="5 6">DSM 14552</strain>
    </source>
</reference>
<evidence type="ECO:0000256" key="1">
    <source>
        <dbReference type="ARBA" id="ARBA00023015"/>
    </source>
</evidence>
<accession>A0A7W5ZY84</accession>
<gene>
    <name evidence="5" type="ORF">GGQ88_002582</name>
</gene>
<dbReference type="Proteomes" id="UP000562395">
    <property type="component" value="Unassembled WGS sequence"/>
</dbReference>
<dbReference type="PANTHER" id="PTHR46796">
    <property type="entry name" value="HTH-TYPE TRANSCRIPTIONAL ACTIVATOR RHAS-RELATED"/>
    <property type="match status" value="1"/>
</dbReference>
<sequence>MLASLAQANVPGVSSLCSNDAEVVHNALSRQLSRHSFDCSPGIRLDARVYSAEIGSIQIVDLQYGADVGVSAELGDDHILVHLALDGETTMWANHGKIILRRDEMIVSSPGTPLRVEMTPQCRHLAVRLPVATCTEYLSRELHIPVSHPLEFYSGNHAARELPLVWREMIHHISAQLRLGPSIMASRRLKRQYEMVLAEVLLGNYTNSYSEQIALHGNDISPRHVRRAREIIHQSLDDTISINALATQVGVSVRSLQNGFRDFLGLTPLEYVRRHRLERLHAALMVGSGDTSVTELMLECGIVNFGRYAQYYRQQYGCLPSETLRRRV</sequence>
<dbReference type="GO" id="GO:0003700">
    <property type="term" value="F:DNA-binding transcription factor activity"/>
    <property type="evidence" value="ECO:0007669"/>
    <property type="project" value="InterPro"/>
</dbReference>